<evidence type="ECO:0000313" key="2">
    <source>
        <dbReference type="Proteomes" id="UP001150603"/>
    </source>
</evidence>
<gene>
    <name evidence="1" type="ORF">FBU59_002795</name>
</gene>
<comment type="caution">
    <text evidence="1">The sequence shown here is derived from an EMBL/GenBank/DDBJ whole genome shotgun (WGS) entry which is preliminary data.</text>
</comment>
<dbReference type="EMBL" id="JANBPW010001620">
    <property type="protein sequence ID" value="KAJ1943801.1"/>
    <property type="molecule type" value="Genomic_DNA"/>
</dbReference>
<protein>
    <submittedName>
        <fullName evidence="1">Uncharacterized protein</fullName>
    </submittedName>
</protein>
<proteinExistence type="predicted"/>
<name>A0ACC1JA59_9FUNG</name>
<dbReference type="Proteomes" id="UP001150603">
    <property type="component" value="Unassembled WGS sequence"/>
</dbReference>
<reference evidence="1" key="1">
    <citation type="submission" date="2022-07" db="EMBL/GenBank/DDBJ databases">
        <title>Phylogenomic reconstructions and comparative analyses of Kickxellomycotina fungi.</title>
        <authorList>
            <person name="Reynolds N.K."/>
            <person name="Stajich J.E."/>
            <person name="Barry K."/>
            <person name="Grigoriev I.V."/>
            <person name="Crous P."/>
            <person name="Smith M.E."/>
        </authorList>
    </citation>
    <scope>NUCLEOTIDE SEQUENCE</scope>
    <source>
        <strain evidence="1">NRRL 5244</strain>
    </source>
</reference>
<accession>A0ACC1JA59</accession>
<organism evidence="1 2">
    <name type="scientific">Linderina macrospora</name>
    <dbReference type="NCBI Taxonomy" id="4868"/>
    <lineage>
        <taxon>Eukaryota</taxon>
        <taxon>Fungi</taxon>
        <taxon>Fungi incertae sedis</taxon>
        <taxon>Zoopagomycota</taxon>
        <taxon>Kickxellomycotina</taxon>
        <taxon>Kickxellomycetes</taxon>
        <taxon>Kickxellales</taxon>
        <taxon>Kickxellaceae</taxon>
        <taxon>Linderina</taxon>
    </lineage>
</organism>
<evidence type="ECO:0000313" key="1">
    <source>
        <dbReference type="EMBL" id="KAJ1943801.1"/>
    </source>
</evidence>
<keyword evidence="2" id="KW-1185">Reference proteome</keyword>
<sequence>MTLDDKKPARTSPLGAVPGLPELNVDHTLATQTKQLQAYRELLELLAASEQESAEIYPQLSKQYLTHVATLTQLKDDLQNAFTRIRALKVHFKGQYPDVFEYVQKLHMEEDEYEHVDNDSSMY</sequence>